<dbReference type="VEuPathDB" id="FungiDB:LCOR_00304.1"/>
<dbReference type="InterPro" id="IPR003347">
    <property type="entry name" value="JmjC_dom"/>
</dbReference>
<dbReference type="GO" id="GO:0051864">
    <property type="term" value="F:histone H3K36 demethylase activity"/>
    <property type="evidence" value="ECO:0007669"/>
    <property type="project" value="TreeGrafter"/>
</dbReference>
<dbReference type="SMART" id="SM00558">
    <property type="entry name" value="JmjC"/>
    <property type="match status" value="1"/>
</dbReference>
<dbReference type="EMBL" id="CBTN010000001">
    <property type="protein sequence ID" value="CDH48528.1"/>
    <property type="molecule type" value="Genomic_DNA"/>
</dbReference>
<evidence type="ECO:0000259" key="7">
    <source>
        <dbReference type="PROSITE" id="PS51184"/>
    </source>
</evidence>
<dbReference type="PANTHER" id="PTHR12461:SF106">
    <property type="entry name" value="BIFUNCTIONAL PEPTIDASE AND ARGINYL-HYDROXYLASE JMJD5"/>
    <property type="match status" value="1"/>
</dbReference>
<evidence type="ECO:0000313" key="9">
    <source>
        <dbReference type="Proteomes" id="UP000027586"/>
    </source>
</evidence>
<name>A0A068REH6_9FUNG</name>
<evidence type="ECO:0000256" key="3">
    <source>
        <dbReference type="ARBA" id="ARBA00022723"/>
    </source>
</evidence>
<accession>A0A068REH6</accession>
<dbReference type="Pfam" id="PF13621">
    <property type="entry name" value="Cupin_8"/>
    <property type="match status" value="1"/>
</dbReference>
<dbReference type="Gene3D" id="2.60.120.650">
    <property type="entry name" value="Cupin"/>
    <property type="match status" value="1"/>
</dbReference>
<evidence type="ECO:0000256" key="4">
    <source>
        <dbReference type="ARBA" id="ARBA00023002"/>
    </source>
</evidence>
<comment type="caution">
    <text evidence="8">The sequence shown here is derived from an EMBL/GenBank/DDBJ whole genome shotgun (WGS) entry which is preliminary data.</text>
</comment>
<keyword evidence="3" id="KW-0479">Metal-binding</keyword>
<protein>
    <submittedName>
        <fullName evidence="8">Lysine-specific demethylase 8-like</fullName>
    </submittedName>
</protein>
<dbReference type="AlphaFoldDB" id="A0A068REH6"/>
<dbReference type="PROSITE" id="PS51184">
    <property type="entry name" value="JMJC"/>
    <property type="match status" value="1"/>
</dbReference>
<evidence type="ECO:0000313" key="8">
    <source>
        <dbReference type="EMBL" id="CDH48528.1"/>
    </source>
</evidence>
<dbReference type="PANTHER" id="PTHR12461">
    <property type="entry name" value="HYPOXIA-INDUCIBLE FACTOR 1 ALPHA INHIBITOR-RELATED"/>
    <property type="match status" value="1"/>
</dbReference>
<evidence type="ECO:0000256" key="2">
    <source>
        <dbReference type="ARBA" id="ARBA00004123"/>
    </source>
</evidence>
<dbReference type="GO" id="GO:0032259">
    <property type="term" value="P:methylation"/>
    <property type="evidence" value="ECO:0007669"/>
    <property type="project" value="UniProtKB-KW"/>
</dbReference>
<dbReference type="OrthoDB" id="47172at2759"/>
<keyword evidence="4" id="KW-0560">Oxidoreductase</keyword>
<evidence type="ECO:0000256" key="6">
    <source>
        <dbReference type="ARBA" id="ARBA00023242"/>
    </source>
</evidence>
<keyword evidence="9" id="KW-1185">Reference proteome</keyword>
<gene>
    <name evidence="8" type="ORF">LCOR_00304.1</name>
</gene>
<keyword evidence="6" id="KW-0539">Nucleus</keyword>
<evidence type="ECO:0000256" key="5">
    <source>
        <dbReference type="ARBA" id="ARBA00023004"/>
    </source>
</evidence>
<keyword evidence="5" id="KW-0408">Iron</keyword>
<comment type="cofactor">
    <cofactor evidence="1">
        <name>Fe(2+)</name>
        <dbReference type="ChEBI" id="CHEBI:29033"/>
    </cofactor>
</comment>
<dbReference type="STRING" id="1263082.A0A068REH6"/>
<feature type="domain" description="JmjC" evidence="7">
    <location>
        <begin position="275"/>
        <end position="425"/>
    </location>
</feature>
<dbReference type="GO" id="GO:0008168">
    <property type="term" value="F:methyltransferase activity"/>
    <property type="evidence" value="ECO:0007669"/>
    <property type="project" value="UniProtKB-KW"/>
</dbReference>
<sequence>MSIFYRELLHLLEQQPNNLKGCDLSAVHLFQSIVQSLPPLPTKHHDYTRDLEHAEALLDLAQESILLYPYKSVPTCWRCMIMDAGILKALCMLGQEDGGQLTLDCARRMICVLDTVVIVSGAPGPQRRQVALETIQGLQDWLAKEQHEATNSSNNNISLLGCSPLDMHDDDDPVISRDHSVPRLPGIPSFVDFVTRITTSETPFIIPKGAIDHWPALEKWQSVPYLISVAGDRMVPVEIGSKYTDQDWQQKLMRFEDFLRTYILPHDGDDDRPSAYLAQHDLFHQIPRLANDIVTPDYCFCEPEPSELYPNPPPDVIQNAWFGPKGTVSPLHHDPYHNVLAQPVGRKYIRLYAPSQTQYLYPHQGIMSNTSQIDVEHPDHETFPLVSKAEYLECILQQGELLYMPPRWWHYIRSLSTSFSVSFWF</sequence>
<dbReference type="GO" id="GO:0046872">
    <property type="term" value="F:metal ion binding"/>
    <property type="evidence" value="ECO:0007669"/>
    <property type="project" value="UniProtKB-KW"/>
</dbReference>
<organism evidence="8 9">
    <name type="scientific">Lichtheimia corymbifera JMRC:FSU:9682</name>
    <dbReference type="NCBI Taxonomy" id="1263082"/>
    <lineage>
        <taxon>Eukaryota</taxon>
        <taxon>Fungi</taxon>
        <taxon>Fungi incertae sedis</taxon>
        <taxon>Mucoromycota</taxon>
        <taxon>Mucoromycotina</taxon>
        <taxon>Mucoromycetes</taxon>
        <taxon>Mucorales</taxon>
        <taxon>Lichtheimiaceae</taxon>
        <taxon>Lichtheimia</taxon>
    </lineage>
</organism>
<dbReference type="Proteomes" id="UP000027586">
    <property type="component" value="Unassembled WGS sequence"/>
</dbReference>
<dbReference type="SUPFAM" id="SSF51197">
    <property type="entry name" value="Clavaminate synthase-like"/>
    <property type="match status" value="1"/>
</dbReference>
<comment type="subcellular location">
    <subcellularLocation>
        <location evidence="2">Nucleus</location>
    </subcellularLocation>
</comment>
<dbReference type="GO" id="GO:0005634">
    <property type="term" value="C:nucleus"/>
    <property type="evidence" value="ECO:0007669"/>
    <property type="project" value="UniProtKB-SubCell"/>
</dbReference>
<reference evidence="8" key="1">
    <citation type="submission" date="2013-08" db="EMBL/GenBank/DDBJ databases">
        <title>Gene expansion shapes genome architecture in the human pathogen Lichtheimia corymbifera: an evolutionary genomics analysis in the ancient terrestrial Mucorales (Mucoromycotina).</title>
        <authorList>
            <person name="Schwartze V.U."/>
            <person name="Winter S."/>
            <person name="Shelest E."/>
            <person name="Marcet-Houben M."/>
            <person name="Horn F."/>
            <person name="Wehner S."/>
            <person name="Hoffmann K."/>
            <person name="Riege K."/>
            <person name="Sammeth M."/>
            <person name="Nowrousian M."/>
            <person name="Valiante V."/>
            <person name="Linde J."/>
            <person name="Jacobsen I.D."/>
            <person name="Marz M."/>
            <person name="Brakhage A.A."/>
            <person name="Gabaldon T."/>
            <person name="Bocker S."/>
            <person name="Voigt K."/>
        </authorList>
    </citation>
    <scope>NUCLEOTIDE SEQUENCE [LARGE SCALE GENOMIC DNA]</scope>
    <source>
        <strain evidence="8">FSU 9682</strain>
    </source>
</reference>
<dbReference type="InterPro" id="IPR041667">
    <property type="entry name" value="Cupin_8"/>
</dbReference>
<proteinExistence type="predicted"/>
<evidence type="ECO:0000256" key="1">
    <source>
        <dbReference type="ARBA" id="ARBA00001954"/>
    </source>
</evidence>